<evidence type="ECO:0000313" key="2">
    <source>
        <dbReference type="EMBL" id="KOM50177.1"/>
    </source>
</evidence>
<proteinExistence type="predicted"/>
<dbReference type="Proteomes" id="UP000053144">
    <property type="component" value="Chromosome 8"/>
</dbReference>
<protein>
    <submittedName>
        <fullName evidence="2">Uncharacterized protein</fullName>
    </submittedName>
</protein>
<gene>
    <name evidence="2" type="ORF">LR48_Vigan08g100400</name>
</gene>
<reference evidence="3" key="1">
    <citation type="journal article" date="2015" name="Proc. Natl. Acad. Sci. U.S.A.">
        <title>Genome sequencing of adzuki bean (Vigna angularis) provides insight into high starch and low fat accumulation and domestication.</title>
        <authorList>
            <person name="Yang K."/>
            <person name="Tian Z."/>
            <person name="Chen C."/>
            <person name="Luo L."/>
            <person name="Zhao B."/>
            <person name="Wang Z."/>
            <person name="Yu L."/>
            <person name="Li Y."/>
            <person name="Sun Y."/>
            <person name="Li W."/>
            <person name="Chen Y."/>
            <person name="Li Y."/>
            <person name="Zhang Y."/>
            <person name="Ai D."/>
            <person name="Zhao J."/>
            <person name="Shang C."/>
            <person name="Ma Y."/>
            <person name="Wu B."/>
            <person name="Wang M."/>
            <person name="Gao L."/>
            <person name="Sun D."/>
            <person name="Zhang P."/>
            <person name="Guo F."/>
            <person name="Wang W."/>
            <person name="Li Y."/>
            <person name="Wang J."/>
            <person name="Varshney R.K."/>
            <person name="Wang J."/>
            <person name="Ling H.Q."/>
            <person name="Wan P."/>
        </authorList>
    </citation>
    <scope>NUCLEOTIDE SEQUENCE</scope>
    <source>
        <strain evidence="3">cv. Jingnong 6</strain>
    </source>
</reference>
<organism evidence="2 3">
    <name type="scientific">Phaseolus angularis</name>
    <name type="common">Azuki bean</name>
    <name type="synonym">Vigna angularis</name>
    <dbReference type="NCBI Taxonomy" id="3914"/>
    <lineage>
        <taxon>Eukaryota</taxon>
        <taxon>Viridiplantae</taxon>
        <taxon>Streptophyta</taxon>
        <taxon>Embryophyta</taxon>
        <taxon>Tracheophyta</taxon>
        <taxon>Spermatophyta</taxon>
        <taxon>Magnoliopsida</taxon>
        <taxon>eudicotyledons</taxon>
        <taxon>Gunneridae</taxon>
        <taxon>Pentapetalae</taxon>
        <taxon>rosids</taxon>
        <taxon>fabids</taxon>
        <taxon>Fabales</taxon>
        <taxon>Fabaceae</taxon>
        <taxon>Papilionoideae</taxon>
        <taxon>50 kb inversion clade</taxon>
        <taxon>NPAAA clade</taxon>
        <taxon>indigoferoid/millettioid clade</taxon>
        <taxon>Phaseoleae</taxon>
        <taxon>Vigna</taxon>
    </lineage>
</organism>
<feature type="compositionally biased region" description="Polar residues" evidence="1">
    <location>
        <begin position="83"/>
        <end position="92"/>
    </location>
</feature>
<feature type="region of interest" description="Disordered" evidence="1">
    <location>
        <begin position="57"/>
        <end position="106"/>
    </location>
</feature>
<accession>A0A0L9V5F5</accession>
<name>A0A0L9V5F5_PHAAN</name>
<evidence type="ECO:0000313" key="3">
    <source>
        <dbReference type="Proteomes" id="UP000053144"/>
    </source>
</evidence>
<dbReference type="Gramene" id="KOM50177">
    <property type="protein sequence ID" value="KOM50177"/>
    <property type="gene ID" value="LR48_Vigan08g100400"/>
</dbReference>
<feature type="compositionally biased region" description="Low complexity" evidence="1">
    <location>
        <begin position="64"/>
        <end position="82"/>
    </location>
</feature>
<dbReference type="AlphaFoldDB" id="A0A0L9V5F5"/>
<dbReference type="EMBL" id="CM003378">
    <property type="protein sequence ID" value="KOM50177.1"/>
    <property type="molecule type" value="Genomic_DNA"/>
</dbReference>
<sequence>MLCYLAPPLASFPFGKPTELELYQTATLKHFQHIHKHLTCIQNSTEFIQSAATSLSFGASSACPGKSGPKPKIPPLSGKLPLNDTSAKSNLPSAALSPLNGANVCS</sequence>
<evidence type="ECO:0000256" key="1">
    <source>
        <dbReference type="SAM" id="MobiDB-lite"/>
    </source>
</evidence>